<evidence type="ECO:0000313" key="2">
    <source>
        <dbReference type="Proteomes" id="UP000772434"/>
    </source>
</evidence>
<sequence>MQSNLDLNTQRLTNKVCETVFIDVQQAKAHPGIVEYFRGIEVGLASGETPSTRLNGKTLFSQVWTVESQGVQVHVNSTMVYDKYVNETQRSRLSRIVTVINKHARSLIKGASLGASGAVDTSSVHDETAAYSLQMHNFSVSPSPSSGSTDVQGNLSPARYDVAWPSSPGGYPVAWPSSPSGYPVASSSSSQSHALLTRIPAARHFQTPPPLTPPLSPQAQEQSCTRSIRALLTTLFPIWIVPLCTRTWVLAKWYKVAPAMLCSRITFRSLSQTRVIGNQRPRIPTTETEMPRIMTSLTRPRWNIGLVQCTAPILPTYFRSQAQAVVKEDMVNWTGGTLGSN</sequence>
<dbReference type="AlphaFoldDB" id="A0A9P5U1H2"/>
<dbReference type="EMBL" id="JADNRY010000197">
    <property type="protein sequence ID" value="KAF9061563.1"/>
    <property type="molecule type" value="Genomic_DNA"/>
</dbReference>
<accession>A0A9P5U1H2</accession>
<protein>
    <submittedName>
        <fullName evidence="1">Uncharacterized protein</fullName>
    </submittedName>
</protein>
<dbReference type="Proteomes" id="UP000772434">
    <property type="component" value="Unassembled WGS sequence"/>
</dbReference>
<name>A0A9P5U1H2_9AGAR</name>
<gene>
    <name evidence="1" type="ORF">BDP27DRAFT_1337859</name>
</gene>
<evidence type="ECO:0000313" key="1">
    <source>
        <dbReference type="EMBL" id="KAF9061563.1"/>
    </source>
</evidence>
<keyword evidence="2" id="KW-1185">Reference proteome</keyword>
<organism evidence="1 2">
    <name type="scientific">Rhodocollybia butyracea</name>
    <dbReference type="NCBI Taxonomy" id="206335"/>
    <lineage>
        <taxon>Eukaryota</taxon>
        <taxon>Fungi</taxon>
        <taxon>Dikarya</taxon>
        <taxon>Basidiomycota</taxon>
        <taxon>Agaricomycotina</taxon>
        <taxon>Agaricomycetes</taxon>
        <taxon>Agaricomycetidae</taxon>
        <taxon>Agaricales</taxon>
        <taxon>Marasmiineae</taxon>
        <taxon>Omphalotaceae</taxon>
        <taxon>Rhodocollybia</taxon>
    </lineage>
</organism>
<feature type="non-terminal residue" evidence="1">
    <location>
        <position position="341"/>
    </location>
</feature>
<reference evidence="1" key="1">
    <citation type="submission" date="2020-11" db="EMBL/GenBank/DDBJ databases">
        <authorList>
            <consortium name="DOE Joint Genome Institute"/>
            <person name="Ahrendt S."/>
            <person name="Riley R."/>
            <person name="Andreopoulos W."/>
            <person name="Labutti K."/>
            <person name="Pangilinan J."/>
            <person name="Ruiz-Duenas F.J."/>
            <person name="Barrasa J.M."/>
            <person name="Sanchez-Garcia M."/>
            <person name="Camarero S."/>
            <person name="Miyauchi S."/>
            <person name="Serrano A."/>
            <person name="Linde D."/>
            <person name="Babiker R."/>
            <person name="Drula E."/>
            <person name="Ayuso-Fernandez I."/>
            <person name="Pacheco R."/>
            <person name="Padilla G."/>
            <person name="Ferreira P."/>
            <person name="Barriuso J."/>
            <person name="Kellner H."/>
            <person name="Castanera R."/>
            <person name="Alfaro M."/>
            <person name="Ramirez L."/>
            <person name="Pisabarro A.G."/>
            <person name="Kuo A."/>
            <person name="Tritt A."/>
            <person name="Lipzen A."/>
            <person name="He G."/>
            <person name="Yan M."/>
            <person name="Ng V."/>
            <person name="Cullen D."/>
            <person name="Martin F."/>
            <person name="Rosso M.-N."/>
            <person name="Henrissat B."/>
            <person name="Hibbett D."/>
            <person name="Martinez A.T."/>
            <person name="Grigoriev I.V."/>
        </authorList>
    </citation>
    <scope>NUCLEOTIDE SEQUENCE</scope>
    <source>
        <strain evidence="1">AH 40177</strain>
    </source>
</reference>
<proteinExistence type="predicted"/>
<comment type="caution">
    <text evidence="1">The sequence shown here is derived from an EMBL/GenBank/DDBJ whole genome shotgun (WGS) entry which is preliminary data.</text>
</comment>